<gene>
    <name evidence="1" type="ORF">PVIIG_04537</name>
</gene>
<organism evidence="1 2">
    <name type="scientific">Plasmodium vivax India VII</name>
    <dbReference type="NCBI Taxonomy" id="1077284"/>
    <lineage>
        <taxon>Eukaryota</taxon>
        <taxon>Sar</taxon>
        <taxon>Alveolata</taxon>
        <taxon>Apicomplexa</taxon>
        <taxon>Aconoidasida</taxon>
        <taxon>Haemosporida</taxon>
        <taxon>Plasmodiidae</taxon>
        <taxon>Plasmodium</taxon>
        <taxon>Plasmodium (Plasmodium)</taxon>
    </lineage>
</organism>
<dbReference type="Proteomes" id="UP000053562">
    <property type="component" value="Unassembled WGS sequence"/>
</dbReference>
<proteinExistence type="predicted"/>
<protein>
    <submittedName>
        <fullName evidence="1">Uncharacterized protein</fullName>
    </submittedName>
</protein>
<accession>A0A0J9SDI4</accession>
<dbReference type="OrthoDB" id="372737at2759"/>
<dbReference type="AlphaFoldDB" id="A0A0J9SDI4"/>
<sequence>MHDCSGKKSTLSDYELQLAKAEMMMAKLEKLEIESYGELKKAKCRYALENHQGIVERDFFAELSKMGRGTKRRWSSLMAK</sequence>
<evidence type="ECO:0000313" key="1">
    <source>
        <dbReference type="EMBL" id="KMZ81019.1"/>
    </source>
</evidence>
<name>A0A0J9SDI4_PLAVI</name>
<evidence type="ECO:0000313" key="2">
    <source>
        <dbReference type="Proteomes" id="UP000053562"/>
    </source>
</evidence>
<reference evidence="1 2" key="1">
    <citation type="submission" date="2011-08" db="EMBL/GenBank/DDBJ databases">
        <title>The Genome Sequence of Plasmodium vivax India VII.</title>
        <authorList>
            <consortium name="The Broad Institute Genome Sequencing Platform"/>
            <consortium name="The Broad Institute Genome Sequencing Center for Infectious Disease"/>
            <person name="Neafsey D."/>
            <person name="Carlton J."/>
            <person name="Barnwell J."/>
            <person name="Collins W."/>
            <person name="Escalante A."/>
            <person name="Mullikin J."/>
            <person name="Saul A."/>
            <person name="Guigo R."/>
            <person name="Camara F."/>
            <person name="Young S.K."/>
            <person name="Zeng Q."/>
            <person name="Gargeya S."/>
            <person name="Fitzgerald M."/>
            <person name="Haas B."/>
            <person name="Abouelleil A."/>
            <person name="Alvarado L."/>
            <person name="Arachchi H.M."/>
            <person name="Berlin A."/>
            <person name="Brown A."/>
            <person name="Chapman S.B."/>
            <person name="Chen Z."/>
            <person name="Dunbar C."/>
            <person name="Freedman E."/>
            <person name="Gearin G."/>
            <person name="Gellesch M."/>
            <person name="Goldberg J."/>
            <person name="Griggs A."/>
            <person name="Gujja S."/>
            <person name="Heiman D."/>
            <person name="Howarth C."/>
            <person name="Larson L."/>
            <person name="Lui A."/>
            <person name="MacDonald P.J.P."/>
            <person name="Montmayeur A."/>
            <person name="Murphy C."/>
            <person name="Neiman D."/>
            <person name="Pearson M."/>
            <person name="Priest M."/>
            <person name="Roberts A."/>
            <person name="Saif S."/>
            <person name="Shea T."/>
            <person name="Shenoy N."/>
            <person name="Sisk P."/>
            <person name="Stolte C."/>
            <person name="Sykes S."/>
            <person name="Wortman J."/>
            <person name="Nusbaum C."/>
            <person name="Birren B."/>
        </authorList>
    </citation>
    <scope>NUCLEOTIDE SEQUENCE [LARGE SCALE GENOMIC DNA]</scope>
    <source>
        <strain evidence="1 2">India VII</strain>
    </source>
</reference>
<dbReference type="EMBL" id="KQ234261">
    <property type="protein sequence ID" value="KMZ81019.1"/>
    <property type="molecule type" value="Genomic_DNA"/>
</dbReference>